<evidence type="ECO:0000313" key="2">
    <source>
        <dbReference type="Proteomes" id="UP000727407"/>
    </source>
</evidence>
<gene>
    <name evidence="1" type="ORF">DAT39_016705</name>
</gene>
<name>A0A8J4UF13_CLAMG</name>
<accession>A0A8J4UF13</accession>
<dbReference type="EMBL" id="QNUK01000424">
    <property type="protein sequence ID" value="KAF5893587.1"/>
    <property type="molecule type" value="Genomic_DNA"/>
</dbReference>
<reference evidence="1" key="1">
    <citation type="submission" date="2020-07" db="EMBL/GenBank/DDBJ databases">
        <title>Clarias magur genome sequencing, assembly and annotation.</title>
        <authorList>
            <person name="Kushwaha B."/>
            <person name="Kumar R."/>
            <person name="Das P."/>
            <person name="Joshi C.G."/>
            <person name="Kumar D."/>
            <person name="Nagpure N.S."/>
            <person name="Pandey M."/>
            <person name="Agarwal S."/>
            <person name="Srivastava S."/>
            <person name="Singh M."/>
            <person name="Sahoo L."/>
            <person name="Jayasankar P."/>
            <person name="Meher P.K."/>
            <person name="Koringa P.G."/>
            <person name="Iquebal M.A."/>
            <person name="Das S.P."/>
            <person name="Bit A."/>
            <person name="Patnaik S."/>
            <person name="Patel N."/>
            <person name="Shah T.M."/>
            <person name="Hinsu A."/>
            <person name="Jena J.K."/>
        </authorList>
    </citation>
    <scope>NUCLEOTIDE SEQUENCE</scope>
    <source>
        <strain evidence="1">CIFAMagur01</strain>
        <tissue evidence="1">Testis</tissue>
    </source>
</reference>
<evidence type="ECO:0000313" key="1">
    <source>
        <dbReference type="EMBL" id="KAF5893587.1"/>
    </source>
</evidence>
<comment type="caution">
    <text evidence="1">The sequence shown here is derived from an EMBL/GenBank/DDBJ whole genome shotgun (WGS) entry which is preliminary data.</text>
</comment>
<dbReference type="Proteomes" id="UP000727407">
    <property type="component" value="Unassembled WGS sequence"/>
</dbReference>
<keyword evidence="2" id="KW-1185">Reference proteome</keyword>
<sequence>MEMSEEIYENVDVTEDNRAHSRVCENSYEDVYVNQDNVETQKPRRFKESKSSDVTLSTIRTHYKERISRKRNPRKINR</sequence>
<feature type="non-terminal residue" evidence="1">
    <location>
        <position position="1"/>
    </location>
</feature>
<organism evidence="1 2">
    <name type="scientific">Clarias magur</name>
    <name type="common">Asian catfish</name>
    <name type="synonym">Macropteronotus magur</name>
    <dbReference type="NCBI Taxonomy" id="1594786"/>
    <lineage>
        <taxon>Eukaryota</taxon>
        <taxon>Metazoa</taxon>
        <taxon>Chordata</taxon>
        <taxon>Craniata</taxon>
        <taxon>Vertebrata</taxon>
        <taxon>Euteleostomi</taxon>
        <taxon>Actinopterygii</taxon>
        <taxon>Neopterygii</taxon>
        <taxon>Teleostei</taxon>
        <taxon>Ostariophysi</taxon>
        <taxon>Siluriformes</taxon>
        <taxon>Clariidae</taxon>
        <taxon>Clarias</taxon>
    </lineage>
</organism>
<dbReference type="AlphaFoldDB" id="A0A8J4UF13"/>
<proteinExistence type="predicted"/>
<protein>
    <submittedName>
        <fullName evidence="1">Antigen like protein</fullName>
    </submittedName>
</protein>